<dbReference type="EMBL" id="CP054160">
    <property type="protein sequence ID" value="QKJ61022.1"/>
    <property type="molecule type" value="Genomic_DNA"/>
</dbReference>
<dbReference type="EMBL" id="CP133586">
    <property type="protein sequence ID" value="WMT15062.1"/>
    <property type="molecule type" value="Genomic_DNA"/>
</dbReference>
<evidence type="ECO:0000313" key="5">
    <source>
        <dbReference type="Proteomes" id="UP001235341"/>
    </source>
</evidence>
<evidence type="ECO:0000256" key="1">
    <source>
        <dbReference type="SAM" id="Phobius"/>
    </source>
</evidence>
<dbReference type="RefSeq" id="WP_161740535.1">
    <property type="nucleotide sequence ID" value="NZ_CP054160.3"/>
</dbReference>
<proteinExistence type="predicted"/>
<reference evidence="4" key="1">
    <citation type="submission" date="2020-03" db="EMBL/GenBank/DDBJ databases">
        <title>Genome sequences of seven Enterobacteriaceae strains isolated from Canadian wastewater treatment facilities.</title>
        <authorList>
            <person name="Huang H."/>
            <person name="Chmara J.T."/>
            <person name="Duceppe M.-O."/>
        </authorList>
    </citation>
    <scope>NUCLEOTIDE SEQUENCE [LARGE SCALE GENOMIC DNA]</scope>
    <source>
        <strain evidence="4">Biosolid 3</strain>
    </source>
</reference>
<dbReference type="Proteomes" id="UP001235341">
    <property type="component" value="Chromosome"/>
</dbReference>
<dbReference type="Proteomes" id="UP000503464">
    <property type="component" value="Chromosome"/>
</dbReference>
<evidence type="ECO:0000313" key="3">
    <source>
        <dbReference type="EMBL" id="WMT15062.1"/>
    </source>
</evidence>
<keyword evidence="1" id="KW-0812">Transmembrane</keyword>
<feature type="transmembrane region" description="Helical" evidence="1">
    <location>
        <begin position="61"/>
        <end position="83"/>
    </location>
</feature>
<evidence type="ECO:0000313" key="2">
    <source>
        <dbReference type="EMBL" id="QKJ61022.1"/>
    </source>
</evidence>
<keyword evidence="5" id="KW-1185">Reference proteome</keyword>
<protein>
    <submittedName>
        <fullName evidence="2">Uncharacterized protein</fullName>
    </submittedName>
</protein>
<organism evidence="2 4">
    <name type="scientific">Serratia fonticola</name>
    <dbReference type="NCBI Taxonomy" id="47917"/>
    <lineage>
        <taxon>Bacteria</taxon>
        <taxon>Pseudomonadati</taxon>
        <taxon>Pseudomonadota</taxon>
        <taxon>Gammaproteobacteria</taxon>
        <taxon>Enterobacterales</taxon>
        <taxon>Yersiniaceae</taxon>
        <taxon>Serratia</taxon>
    </lineage>
</organism>
<keyword evidence="1" id="KW-1133">Transmembrane helix</keyword>
<reference evidence="2" key="2">
    <citation type="submission" date="2022-06" db="EMBL/GenBank/DDBJ databases">
        <title>Genome sequences of seven Enterobacteriaceae strains isolated from Canadian wastewater treatment facilities.</title>
        <authorList>
            <person name="Huang H."/>
            <person name="Chmara J.T."/>
            <person name="Duceppe M.-O."/>
        </authorList>
    </citation>
    <scope>NUCLEOTIDE SEQUENCE</scope>
    <source>
        <strain evidence="2">HH13</strain>
    </source>
</reference>
<keyword evidence="1" id="KW-0472">Membrane</keyword>
<name>A0AAE7JVB8_SERFO</name>
<evidence type="ECO:0000313" key="4">
    <source>
        <dbReference type="Proteomes" id="UP000503464"/>
    </source>
</evidence>
<feature type="transmembrane region" description="Helical" evidence="1">
    <location>
        <begin position="12"/>
        <end position="30"/>
    </location>
</feature>
<gene>
    <name evidence="2" type="ORF">G9399_25525</name>
    <name evidence="3" type="ORF">RFB13_01515</name>
</gene>
<dbReference type="AlphaFoldDB" id="A0AAE7JVB8"/>
<reference evidence="3 5" key="3">
    <citation type="submission" date="2023-08" db="EMBL/GenBank/DDBJ databases">
        <title>Complete Genome and Methylome dissection of Serratia fonticola NEB369.</title>
        <authorList>
            <person name="Fomenkov A."/>
            <person name="Roberts R.D."/>
        </authorList>
    </citation>
    <scope>NUCLEOTIDE SEQUENCE [LARGE SCALE GENOMIC DNA]</scope>
    <source>
        <strain evidence="3 5">NEB369</strain>
    </source>
</reference>
<sequence>MERSVLLHHIKTSCYALSAIVLTGWVTDALNEGLIFKMILRFFRPDDVERYSHPFTDLTSFFIWFIPLLFTTLLLLLASVMTLHHVKKPHLYRITKKKPLLHGPHVIGTPAVGQVASFLQTYTSAEKLSLLLPQVLQLEYQTELASIEGARDVEIHLLKENDDLQKIALELEQWVKKRLKNRPADNVSRLFMDITYATPVRSAAALFCSLDQDIELIQGTPDGKLSSYDLVCKVQE</sequence>
<accession>A0AAE7JVB8</accession>